<dbReference type="AlphaFoldDB" id="A0A2I0KI51"/>
<evidence type="ECO:0000313" key="2">
    <source>
        <dbReference type="Proteomes" id="UP000233551"/>
    </source>
</evidence>
<protein>
    <submittedName>
        <fullName evidence="1">Uncharacterized protein</fullName>
    </submittedName>
</protein>
<evidence type="ECO:0000313" key="1">
    <source>
        <dbReference type="EMBL" id="PKI67496.1"/>
    </source>
</evidence>
<reference evidence="1 2" key="1">
    <citation type="submission" date="2017-11" db="EMBL/GenBank/DDBJ databases">
        <title>De-novo sequencing of pomegranate (Punica granatum L.) genome.</title>
        <authorList>
            <person name="Akparov Z."/>
            <person name="Amiraslanov A."/>
            <person name="Hajiyeva S."/>
            <person name="Abbasov M."/>
            <person name="Kaur K."/>
            <person name="Hamwieh A."/>
            <person name="Solovyev V."/>
            <person name="Salamov A."/>
            <person name="Braich B."/>
            <person name="Kosarev P."/>
            <person name="Mahmoud A."/>
            <person name="Hajiyev E."/>
            <person name="Babayeva S."/>
            <person name="Izzatullayeva V."/>
            <person name="Mammadov A."/>
            <person name="Mammadov A."/>
            <person name="Sharifova S."/>
            <person name="Ojaghi J."/>
            <person name="Eynullazada K."/>
            <person name="Bayramov B."/>
            <person name="Abdulazimova A."/>
            <person name="Shahmuradov I."/>
        </authorList>
    </citation>
    <scope>NUCLEOTIDE SEQUENCE [LARGE SCALE GENOMIC DNA]</scope>
    <source>
        <strain evidence="2">cv. AG2017</strain>
        <tissue evidence="1">Leaf</tissue>
    </source>
</reference>
<keyword evidence="2" id="KW-1185">Reference proteome</keyword>
<proteinExistence type="predicted"/>
<sequence length="279" mass="31547">MTSPEGRSETCSMVLVVLGCAQACFRVPFPWIGPPGSPVKKGVYESSGVPRLRQEASKMCSEAPWAFRLPKRSFSQWRHFLEGLTPPQFLWAARWNPGGPMITGCPGVIGVPLLSHLGSTLIFPSQVVRQLGSLQDVPVEADRLPFRLQWADSSSMASARFLQIREIRRVWDTHVLQDLYFPKHPADEERAFSATVAYVAQFYALDSRPEQAESCTQEAIRAKLQSIREERDRLRCALVDVRAGLVDYRNLQRDQDREIARLSALLDQTRAKARRISRP</sequence>
<name>A0A2I0KI51_PUNGR</name>
<comment type="caution">
    <text evidence="1">The sequence shown here is derived from an EMBL/GenBank/DDBJ whole genome shotgun (WGS) entry which is preliminary data.</text>
</comment>
<organism evidence="1 2">
    <name type="scientific">Punica granatum</name>
    <name type="common">Pomegranate</name>
    <dbReference type="NCBI Taxonomy" id="22663"/>
    <lineage>
        <taxon>Eukaryota</taxon>
        <taxon>Viridiplantae</taxon>
        <taxon>Streptophyta</taxon>
        <taxon>Embryophyta</taxon>
        <taxon>Tracheophyta</taxon>
        <taxon>Spermatophyta</taxon>
        <taxon>Magnoliopsida</taxon>
        <taxon>eudicotyledons</taxon>
        <taxon>Gunneridae</taxon>
        <taxon>Pentapetalae</taxon>
        <taxon>rosids</taxon>
        <taxon>malvids</taxon>
        <taxon>Myrtales</taxon>
        <taxon>Lythraceae</taxon>
        <taxon>Punica</taxon>
    </lineage>
</organism>
<accession>A0A2I0KI51</accession>
<dbReference type="PROSITE" id="PS51257">
    <property type="entry name" value="PROKAR_LIPOPROTEIN"/>
    <property type="match status" value="1"/>
</dbReference>
<dbReference type="Proteomes" id="UP000233551">
    <property type="component" value="Unassembled WGS sequence"/>
</dbReference>
<dbReference type="EMBL" id="PGOL01000597">
    <property type="protein sequence ID" value="PKI67496.1"/>
    <property type="molecule type" value="Genomic_DNA"/>
</dbReference>
<gene>
    <name evidence="1" type="ORF">CRG98_012080</name>
</gene>